<dbReference type="Proteomes" id="UP000465266">
    <property type="component" value="Unassembled WGS sequence"/>
</dbReference>
<comment type="caution">
    <text evidence="1">The sequence shown here is derived from an EMBL/GenBank/DDBJ whole genome shotgun (WGS) entry which is preliminary data.</text>
</comment>
<accession>A0ABQ1B5C0</accession>
<sequence>MKNLMGLSATLQLDADIVKSDTSAGEDMRHWAREYCQANDGHSKSISVEMRYPYGPFIRVPSELDRDGSPLGRARGSSIHADTSLRRTRAVVSWHGNEVRDADTALDKISQA</sequence>
<evidence type="ECO:0000313" key="1">
    <source>
        <dbReference type="EMBL" id="GFF94044.1"/>
    </source>
</evidence>
<dbReference type="GO" id="GO:0004497">
    <property type="term" value="F:monooxygenase activity"/>
    <property type="evidence" value="ECO:0007669"/>
    <property type="project" value="UniProtKB-KW"/>
</dbReference>
<keyword evidence="1" id="KW-0503">Monooxygenase</keyword>
<dbReference type="EMBL" id="BLKG01000096">
    <property type="protein sequence ID" value="GFF94044.1"/>
    <property type="molecule type" value="Genomic_DNA"/>
</dbReference>
<gene>
    <name evidence="1" type="ORF">IFM53868_07403</name>
</gene>
<name>A0ABQ1B5C0_9EURO</name>
<keyword evidence="1" id="KW-0560">Oxidoreductase</keyword>
<reference evidence="1 2" key="1">
    <citation type="submission" date="2020-01" db="EMBL/GenBank/DDBJ databases">
        <title>Draft genome sequence of Aspergillus udagawae IFM 53868.</title>
        <authorList>
            <person name="Takahashi H."/>
            <person name="Yaguchi T."/>
        </authorList>
    </citation>
    <scope>NUCLEOTIDE SEQUENCE [LARGE SCALE GENOMIC DNA]</scope>
    <source>
        <strain evidence="1 2">IFM 53868</strain>
    </source>
</reference>
<organism evidence="1 2">
    <name type="scientific">Aspergillus udagawae</name>
    <dbReference type="NCBI Taxonomy" id="91492"/>
    <lineage>
        <taxon>Eukaryota</taxon>
        <taxon>Fungi</taxon>
        <taxon>Dikarya</taxon>
        <taxon>Ascomycota</taxon>
        <taxon>Pezizomycotina</taxon>
        <taxon>Eurotiomycetes</taxon>
        <taxon>Eurotiomycetidae</taxon>
        <taxon>Eurotiales</taxon>
        <taxon>Aspergillaceae</taxon>
        <taxon>Aspergillus</taxon>
        <taxon>Aspergillus subgen. Fumigati</taxon>
    </lineage>
</organism>
<evidence type="ECO:0000313" key="2">
    <source>
        <dbReference type="Proteomes" id="UP000465266"/>
    </source>
</evidence>
<keyword evidence="2" id="KW-1185">Reference proteome</keyword>
<protein>
    <submittedName>
        <fullName evidence="1">FAD-dependent monooxygenase</fullName>
    </submittedName>
</protein>
<proteinExistence type="predicted"/>